<dbReference type="Pfam" id="PF03896">
    <property type="entry name" value="TRAP_alpha"/>
    <property type="match status" value="1"/>
</dbReference>
<evidence type="ECO:0000256" key="5">
    <source>
        <dbReference type="ARBA" id="ARBA00022989"/>
    </source>
</evidence>
<evidence type="ECO:0000256" key="10">
    <source>
        <dbReference type="SAM" id="Phobius"/>
    </source>
</evidence>
<dbReference type="RefSeq" id="XP_066705422.1">
    <property type="nucleotide sequence ID" value="XM_066836529.1"/>
</dbReference>
<name>A0ABR1QVB8_9PEZI</name>
<evidence type="ECO:0000256" key="7">
    <source>
        <dbReference type="ARBA" id="ARBA00037565"/>
    </source>
</evidence>
<dbReference type="InterPro" id="IPR005595">
    <property type="entry name" value="TRAP_alpha"/>
</dbReference>
<dbReference type="GeneID" id="92069591"/>
<feature type="chain" id="PRO_5046460440" evidence="11">
    <location>
        <begin position="24"/>
        <end position="239"/>
    </location>
</feature>
<evidence type="ECO:0000313" key="12">
    <source>
        <dbReference type="EMBL" id="KAK7966030.1"/>
    </source>
</evidence>
<proteinExistence type="inferred from homology"/>
<comment type="function">
    <text evidence="7">Is probably involved in a pathway contributing to genomic integrity.</text>
</comment>
<keyword evidence="5 10" id="KW-1133">Transmembrane helix</keyword>
<keyword evidence="4" id="KW-0256">Endoplasmic reticulum</keyword>
<evidence type="ECO:0000256" key="4">
    <source>
        <dbReference type="ARBA" id="ARBA00022824"/>
    </source>
</evidence>
<evidence type="ECO:0000313" key="13">
    <source>
        <dbReference type="Proteomes" id="UP001391051"/>
    </source>
</evidence>
<evidence type="ECO:0000256" key="9">
    <source>
        <dbReference type="SAM" id="MobiDB-lite"/>
    </source>
</evidence>
<evidence type="ECO:0000256" key="3">
    <source>
        <dbReference type="ARBA" id="ARBA00022729"/>
    </source>
</evidence>
<dbReference type="PANTHER" id="PTHR12924:SF0">
    <property type="entry name" value="TRANSLOCON-ASSOCIATED PROTEIN SUBUNIT ALPHA"/>
    <property type="match status" value="1"/>
</dbReference>
<evidence type="ECO:0000256" key="8">
    <source>
        <dbReference type="ARBA" id="ARBA00038311"/>
    </source>
</evidence>
<keyword evidence="13" id="KW-1185">Reference proteome</keyword>
<dbReference type="EMBL" id="JAQQWE010000001">
    <property type="protein sequence ID" value="KAK7966030.1"/>
    <property type="molecule type" value="Genomic_DNA"/>
</dbReference>
<evidence type="ECO:0000256" key="11">
    <source>
        <dbReference type="SAM" id="SignalP"/>
    </source>
</evidence>
<evidence type="ECO:0000256" key="2">
    <source>
        <dbReference type="ARBA" id="ARBA00022692"/>
    </source>
</evidence>
<sequence length="239" mass="25598">MVALQYSLLAALALRVVSVFAQGESPLDAGAGSPPAAELKADVVATFPEADIFGVKLVNGRPTKAVVDITNNEPEPIQVAFFGGALYTLQELPEGSHPSAGILRNLSSDVRLNLMAVIMNDANQIFQVPVADQTVSIVEAPTSILDPQIIFLYMFLTAAFAGTCYFVYNTWFAAFFPQTKKPRAPKAVAVVEKEPLSGGEGSASGTDKTYDESWIPLDHINRPTARRVKSGASKKKLAE</sequence>
<feature type="signal peptide" evidence="11">
    <location>
        <begin position="1"/>
        <end position="23"/>
    </location>
</feature>
<dbReference type="PANTHER" id="PTHR12924">
    <property type="entry name" value="TRANSLOCON-ASSOCIATED PROTEIN, ALPHA SUBUNIT"/>
    <property type="match status" value="1"/>
</dbReference>
<keyword evidence="6 10" id="KW-0472">Membrane</keyword>
<feature type="compositionally biased region" description="Basic residues" evidence="9">
    <location>
        <begin position="224"/>
        <end position="239"/>
    </location>
</feature>
<keyword evidence="2 10" id="KW-0812">Transmembrane</keyword>
<gene>
    <name evidence="12" type="ORF">PG986_000307</name>
</gene>
<feature type="transmembrane region" description="Helical" evidence="10">
    <location>
        <begin position="150"/>
        <end position="176"/>
    </location>
</feature>
<comment type="subcellular location">
    <subcellularLocation>
        <location evidence="1">Endoplasmic reticulum membrane</location>
        <topology evidence="1">Single-pass type I membrane protein</topology>
    </subcellularLocation>
</comment>
<organism evidence="12 13">
    <name type="scientific">Apiospora aurea</name>
    <dbReference type="NCBI Taxonomy" id="335848"/>
    <lineage>
        <taxon>Eukaryota</taxon>
        <taxon>Fungi</taxon>
        <taxon>Dikarya</taxon>
        <taxon>Ascomycota</taxon>
        <taxon>Pezizomycotina</taxon>
        <taxon>Sordariomycetes</taxon>
        <taxon>Xylariomycetidae</taxon>
        <taxon>Amphisphaeriales</taxon>
        <taxon>Apiosporaceae</taxon>
        <taxon>Apiospora</taxon>
    </lineage>
</organism>
<dbReference type="Proteomes" id="UP001391051">
    <property type="component" value="Unassembled WGS sequence"/>
</dbReference>
<keyword evidence="3 11" id="KW-0732">Signal</keyword>
<evidence type="ECO:0000256" key="1">
    <source>
        <dbReference type="ARBA" id="ARBA00004115"/>
    </source>
</evidence>
<comment type="similarity">
    <text evidence="8">Belongs to the IRC22 family.</text>
</comment>
<protein>
    <submittedName>
        <fullName evidence="12">Signal sequence receptor alpha chain protein</fullName>
    </submittedName>
</protein>
<feature type="region of interest" description="Disordered" evidence="9">
    <location>
        <begin position="193"/>
        <end position="239"/>
    </location>
</feature>
<keyword evidence="12" id="KW-0675">Receptor</keyword>
<evidence type="ECO:0000256" key="6">
    <source>
        <dbReference type="ARBA" id="ARBA00023136"/>
    </source>
</evidence>
<comment type="caution">
    <text evidence="12">The sequence shown here is derived from an EMBL/GenBank/DDBJ whole genome shotgun (WGS) entry which is preliminary data.</text>
</comment>
<reference evidence="12 13" key="1">
    <citation type="submission" date="2023-01" db="EMBL/GenBank/DDBJ databases">
        <title>Analysis of 21 Apiospora genomes using comparative genomics revels a genus with tremendous synthesis potential of carbohydrate active enzymes and secondary metabolites.</title>
        <authorList>
            <person name="Sorensen T."/>
        </authorList>
    </citation>
    <scope>NUCLEOTIDE SEQUENCE [LARGE SCALE GENOMIC DNA]</scope>
    <source>
        <strain evidence="12 13">CBS 24483</strain>
    </source>
</reference>
<accession>A0ABR1QVB8</accession>